<proteinExistence type="predicted"/>
<evidence type="ECO:0000313" key="1">
    <source>
        <dbReference type="EMBL" id="KAK7488744.1"/>
    </source>
</evidence>
<comment type="caution">
    <text evidence="1">The sequence shown here is derived from an EMBL/GenBank/DDBJ whole genome shotgun (WGS) entry which is preliminary data.</text>
</comment>
<evidence type="ECO:0008006" key="3">
    <source>
        <dbReference type="Google" id="ProtNLM"/>
    </source>
</evidence>
<name>A0ABD0KNG6_9CAEN</name>
<reference evidence="1 2" key="1">
    <citation type="journal article" date="2023" name="Sci. Data">
        <title>Genome assembly of the Korean intertidal mud-creeper Batillaria attramentaria.</title>
        <authorList>
            <person name="Patra A.K."/>
            <person name="Ho P.T."/>
            <person name="Jun S."/>
            <person name="Lee S.J."/>
            <person name="Kim Y."/>
            <person name="Won Y.J."/>
        </authorList>
    </citation>
    <scope>NUCLEOTIDE SEQUENCE [LARGE SCALE GENOMIC DNA]</scope>
    <source>
        <strain evidence="1">Wonlab-2016</strain>
    </source>
</reference>
<keyword evidence="2" id="KW-1185">Reference proteome</keyword>
<dbReference type="Proteomes" id="UP001519460">
    <property type="component" value="Unassembled WGS sequence"/>
</dbReference>
<dbReference type="EMBL" id="JACVVK020000147">
    <property type="protein sequence ID" value="KAK7488744.1"/>
    <property type="molecule type" value="Genomic_DNA"/>
</dbReference>
<gene>
    <name evidence="1" type="ORF">BaRGS_00020041</name>
</gene>
<protein>
    <recommendedName>
        <fullName evidence="3">Secreted protein</fullName>
    </recommendedName>
</protein>
<accession>A0ABD0KNG6</accession>
<sequence length="138" mass="15069">MNSAWLCLCRRCFCSFPLPPRPCCRGKLRGWVKSNPSLPHRTFNAEKVQLTLARPTDHARLLLSPEACVGHVGRWVWGGGFSAVCGTTQSSSMAPGWERLSGRKWKTGPLMGRESIGGAATVSARMTAIDFLLALTSH</sequence>
<evidence type="ECO:0000313" key="2">
    <source>
        <dbReference type="Proteomes" id="UP001519460"/>
    </source>
</evidence>
<dbReference type="AlphaFoldDB" id="A0ABD0KNG6"/>
<organism evidence="1 2">
    <name type="scientific">Batillaria attramentaria</name>
    <dbReference type="NCBI Taxonomy" id="370345"/>
    <lineage>
        <taxon>Eukaryota</taxon>
        <taxon>Metazoa</taxon>
        <taxon>Spiralia</taxon>
        <taxon>Lophotrochozoa</taxon>
        <taxon>Mollusca</taxon>
        <taxon>Gastropoda</taxon>
        <taxon>Caenogastropoda</taxon>
        <taxon>Sorbeoconcha</taxon>
        <taxon>Cerithioidea</taxon>
        <taxon>Batillariidae</taxon>
        <taxon>Batillaria</taxon>
    </lineage>
</organism>